<feature type="transmembrane region" description="Helical" evidence="1">
    <location>
        <begin position="81"/>
        <end position="106"/>
    </location>
</feature>
<keyword evidence="1" id="KW-0472">Membrane</keyword>
<dbReference type="EMBL" id="HG994371">
    <property type="protein sequence ID" value="CAF1972214.1"/>
    <property type="molecule type" value="Genomic_DNA"/>
</dbReference>
<keyword evidence="1" id="KW-1133">Transmembrane helix</keyword>
<dbReference type="InterPro" id="IPR057192">
    <property type="entry name" value="DUF7870"/>
</dbReference>
<dbReference type="AlphaFoldDB" id="A0A816M468"/>
<name>A0A816M468_BRANA</name>
<dbReference type="PANTHER" id="PTHR33597:SF11">
    <property type="entry name" value="OS07G0620600 PROTEIN"/>
    <property type="match status" value="1"/>
</dbReference>
<protein>
    <submittedName>
        <fullName evidence="3">(rape) hypothetical protein</fullName>
    </submittedName>
</protein>
<dbReference type="Pfam" id="PF25276">
    <property type="entry name" value="DUF7870"/>
    <property type="match status" value="1"/>
</dbReference>
<proteinExistence type="predicted"/>
<evidence type="ECO:0000256" key="1">
    <source>
        <dbReference type="SAM" id="Phobius"/>
    </source>
</evidence>
<feature type="domain" description="DUF7870" evidence="2">
    <location>
        <begin position="1"/>
        <end position="54"/>
    </location>
</feature>
<reference evidence="3" key="1">
    <citation type="submission" date="2021-01" db="EMBL/GenBank/DDBJ databases">
        <authorList>
            <consortium name="Genoscope - CEA"/>
            <person name="William W."/>
        </authorList>
    </citation>
    <scope>NUCLEOTIDE SEQUENCE</scope>
</reference>
<gene>
    <name evidence="3" type="ORF">DARMORV10_C07P17370.1</name>
</gene>
<evidence type="ECO:0000313" key="3">
    <source>
        <dbReference type="EMBL" id="CAF1972214.1"/>
    </source>
</evidence>
<sequence length="114" mass="13634">MYKTETVNGEMSFEPENMGMMKEWLKENVKEEKYVVMKAEFEVMEVIMRSKTIKWWISFARGKEKEHGKGRDREYLSNHAFFLFSFFFTLSAFFSSILLLEFVLIIHSCIVVCF</sequence>
<dbReference type="PANTHER" id="PTHR33597">
    <property type="entry name" value="OS02G0760400 PROTEIN"/>
    <property type="match status" value="1"/>
</dbReference>
<dbReference type="Proteomes" id="UP001295469">
    <property type="component" value="Chromosome C07"/>
</dbReference>
<accession>A0A816M468</accession>
<organism evidence="3">
    <name type="scientific">Brassica napus</name>
    <name type="common">Rape</name>
    <dbReference type="NCBI Taxonomy" id="3708"/>
    <lineage>
        <taxon>Eukaryota</taxon>
        <taxon>Viridiplantae</taxon>
        <taxon>Streptophyta</taxon>
        <taxon>Embryophyta</taxon>
        <taxon>Tracheophyta</taxon>
        <taxon>Spermatophyta</taxon>
        <taxon>Magnoliopsida</taxon>
        <taxon>eudicotyledons</taxon>
        <taxon>Gunneridae</taxon>
        <taxon>Pentapetalae</taxon>
        <taxon>rosids</taxon>
        <taxon>malvids</taxon>
        <taxon>Brassicales</taxon>
        <taxon>Brassicaceae</taxon>
        <taxon>Brassiceae</taxon>
        <taxon>Brassica</taxon>
    </lineage>
</organism>
<keyword evidence="1" id="KW-0812">Transmembrane</keyword>
<evidence type="ECO:0000259" key="2">
    <source>
        <dbReference type="Pfam" id="PF25276"/>
    </source>
</evidence>